<sequence>MQPFSMRNVISVILLVLVLGVNARSFWNFGSGVSDGDVYLVEARQSYPMYRRNSRSGGYVDGAIHEKPRPLRFG</sequence>
<evidence type="ECO:0000256" key="1">
    <source>
        <dbReference type="SAM" id="SignalP"/>
    </source>
</evidence>
<evidence type="ECO:0000313" key="3">
    <source>
        <dbReference type="Proteomes" id="UP001152747"/>
    </source>
</evidence>
<feature type="signal peptide" evidence="1">
    <location>
        <begin position="1"/>
        <end position="23"/>
    </location>
</feature>
<evidence type="ECO:0000313" key="2">
    <source>
        <dbReference type="EMBL" id="CAI5453254.1"/>
    </source>
</evidence>
<reference evidence="2" key="1">
    <citation type="submission" date="2022-11" db="EMBL/GenBank/DDBJ databases">
        <authorList>
            <person name="Kikuchi T."/>
        </authorList>
    </citation>
    <scope>NUCLEOTIDE SEQUENCE</scope>
    <source>
        <strain evidence="2">PS1010</strain>
    </source>
</reference>
<comment type="caution">
    <text evidence="2">The sequence shown here is derived from an EMBL/GenBank/DDBJ whole genome shotgun (WGS) entry which is preliminary data.</text>
</comment>
<name>A0A9P1IZY6_9PELO</name>
<gene>
    <name evidence="2" type="ORF">CAMP_LOCUS15891</name>
</gene>
<dbReference type="EMBL" id="CANHGI010000005">
    <property type="protein sequence ID" value="CAI5453254.1"/>
    <property type="molecule type" value="Genomic_DNA"/>
</dbReference>
<organism evidence="2 3">
    <name type="scientific">Caenorhabditis angaria</name>
    <dbReference type="NCBI Taxonomy" id="860376"/>
    <lineage>
        <taxon>Eukaryota</taxon>
        <taxon>Metazoa</taxon>
        <taxon>Ecdysozoa</taxon>
        <taxon>Nematoda</taxon>
        <taxon>Chromadorea</taxon>
        <taxon>Rhabditida</taxon>
        <taxon>Rhabditina</taxon>
        <taxon>Rhabditomorpha</taxon>
        <taxon>Rhabditoidea</taxon>
        <taxon>Rhabditidae</taxon>
        <taxon>Peloderinae</taxon>
        <taxon>Caenorhabditis</taxon>
    </lineage>
</organism>
<dbReference type="AlphaFoldDB" id="A0A9P1IZY6"/>
<proteinExistence type="predicted"/>
<feature type="chain" id="PRO_5040503897" evidence="1">
    <location>
        <begin position="24"/>
        <end position="74"/>
    </location>
</feature>
<dbReference type="Proteomes" id="UP001152747">
    <property type="component" value="Unassembled WGS sequence"/>
</dbReference>
<keyword evidence="1" id="KW-0732">Signal</keyword>
<accession>A0A9P1IZY6</accession>
<protein>
    <submittedName>
        <fullName evidence="2">Uncharacterized protein</fullName>
    </submittedName>
</protein>
<keyword evidence="3" id="KW-1185">Reference proteome</keyword>